<dbReference type="GO" id="GO:0003677">
    <property type="term" value="F:DNA binding"/>
    <property type="evidence" value="ECO:0007669"/>
    <property type="project" value="InterPro"/>
</dbReference>
<dbReference type="GO" id="GO:0046872">
    <property type="term" value="F:metal ion binding"/>
    <property type="evidence" value="ECO:0007669"/>
    <property type="project" value="InterPro"/>
</dbReference>
<organism evidence="1 2">
    <name type="scientific">Candidatus Brevifilum fermentans</name>
    <dbReference type="NCBI Taxonomy" id="1986204"/>
    <lineage>
        <taxon>Bacteria</taxon>
        <taxon>Bacillati</taxon>
        <taxon>Chloroflexota</taxon>
        <taxon>Anaerolineae</taxon>
        <taxon>Anaerolineales</taxon>
        <taxon>Anaerolineaceae</taxon>
        <taxon>Candidatus Brevifilum</taxon>
    </lineage>
</organism>
<keyword evidence="2" id="KW-1185">Reference proteome</keyword>
<dbReference type="Pfam" id="PF02583">
    <property type="entry name" value="Trns_repr_metal"/>
    <property type="match status" value="1"/>
</dbReference>
<dbReference type="AlphaFoldDB" id="A0A1Y6KAA9"/>
<sequence length="100" mass="11199">MAHDHSENIQRLKIIEGHIRGIQRMLENDQYCIDIIRQIQAVGAALNKVSVSLLDGHLNTCLLNAIHSDDPVEQKRVLSEITEVFETSNKIKPSKGASLK</sequence>
<gene>
    <name evidence="1" type="ORF">CFX1CAM_1895</name>
</gene>
<evidence type="ECO:0000313" key="1">
    <source>
        <dbReference type="EMBL" id="SMX54960.1"/>
    </source>
</evidence>
<dbReference type="PANTHER" id="PTHR33677">
    <property type="entry name" value="TRANSCRIPTIONAL REPRESSOR FRMR-RELATED"/>
    <property type="match status" value="1"/>
</dbReference>
<dbReference type="InterPro" id="IPR038390">
    <property type="entry name" value="Metal_Tscrpt_repr_sf"/>
</dbReference>
<proteinExistence type="predicted"/>
<dbReference type="EMBL" id="LT859958">
    <property type="protein sequence ID" value="SMX54960.1"/>
    <property type="molecule type" value="Genomic_DNA"/>
</dbReference>
<dbReference type="Proteomes" id="UP000195514">
    <property type="component" value="Chromosome I"/>
</dbReference>
<name>A0A1Y6KAA9_9CHLR</name>
<dbReference type="KEGG" id="abat:CFX1CAM_1895"/>
<dbReference type="Gene3D" id="1.20.58.1000">
    <property type="entry name" value="Metal-sensitive repressor, helix protomer"/>
    <property type="match status" value="1"/>
</dbReference>
<accession>A0A1Y6KAA9</accession>
<reference evidence="2" key="1">
    <citation type="submission" date="2017-05" db="EMBL/GenBank/DDBJ databases">
        <authorList>
            <person name="Kirkegaard R."/>
            <person name="Mcilroy J S."/>
        </authorList>
    </citation>
    <scope>NUCLEOTIDE SEQUENCE [LARGE SCALE GENOMIC DNA]</scope>
</reference>
<dbReference type="PANTHER" id="PTHR33677:SF3">
    <property type="entry name" value="COPPER-SENSING TRANSCRIPTIONAL REPRESSOR RICR"/>
    <property type="match status" value="1"/>
</dbReference>
<dbReference type="GO" id="GO:0045892">
    <property type="term" value="P:negative regulation of DNA-templated transcription"/>
    <property type="evidence" value="ECO:0007669"/>
    <property type="project" value="UniProtKB-ARBA"/>
</dbReference>
<dbReference type="RefSeq" id="WP_087862761.1">
    <property type="nucleotide sequence ID" value="NZ_LT859958.1"/>
</dbReference>
<evidence type="ECO:0000313" key="2">
    <source>
        <dbReference type="Proteomes" id="UP000195514"/>
    </source>
</evidence>
<dbReference type="OrthoDB" id="9811244at2"/>
<protein>
    <recommendedName>
        <fullName evidence="3">Copper-sensing transcriptional repressor CsoR</fullName>
    </recommendedName>
</protein>
<dbReference type="CDD" id="cd10151">
    <property type="entry name" value="TthCsoR-like_DUF156"/>
    <property type="match status" value="1"/>
</dbReference>
<dbReference type="InterPro" id="IPR003735">
    <property type="entry name" value="Metal_Tscrpt_repr"/>
</dbReference>
<evidence type="ECO:0008006" key="3">
    <source>
        <dbReference type="Google" id="ProtNLM"/>
    </source>
</evidence>